<keyword evidence="2" id="KW-0805">Transcription regulation</keyword>
<reference evidence="6 7" key="1">
    <citation type="submission" date="2012-05" db="EMBL/GenBank/DDBJ databases">
        <title>Finished chromosome of genome of Chamaesiphon sp. PCC 6605.</title>
        <authorList>
            <consortium name="US DOE Joint Genome Institute"/>
            <person name="Gugger M."/>
            <person name="Coursin T."/>
            <person name="Rippka R."/>
            <person name="Tandeau De Marsac N."/>
            <person name="Huntemann M."/>
            <person name="Wei C.-L."/>
            <person name="Han J."/>
            <person name="Detter J.C."/>
            <person name="Han C."/>
            <person name="Tapia R."/>
            <person name="Chen A."/>
            <person name="Kyrpides N."/>
            <person name="Mavromatis K."/>
            <person name="Markowitz V."/>
            <person name="Szeto E."/>
            <person name="Ivanova N."/>
            <person name="Pagani I."/>
            <person name="Pati A."/>
            <person name="Goodwin L."/>
            <person name="Nordberg H.P."/>
            <person name="Cantor M.N."/>
            <person name="Hua S.X."/>
            <person name="Woyke T."/>
            <person name="Kerfeld C.A."/>
        </authorList>
    </citation>
    <scope>NUCLEOTIDE SEQUENCE [LARGE SCALE GENOMIC DNA]</scope>
    <source>
        <strain evidence="7">ATCC 27169 / PCC 6605</strain>
    </source>
</reference>
<dbReference type="InterPro" id="IPR036388">
    <property type="entry name" value="WH-like_DNA-bd_sf"/>
</dbReference>
<dbReference type="Pfam" id="PF03466">
    <property type="entry name" value="LysR_substrate"/>
    <property type="match status" value="1"/>
</dbReference>
<dbReference type="HOGENOM" id="CLU_039613_6_1_3"/>
<keyword evidence="7" id="KW-1185">Reference proteome</keyword>
<evidence type="ECO:0000256" key="3">
    <source>
        <dbReference type="ARBA" id="ARBA00023125"/>
    </source>
</evidence>
<evidence type="ECO:0000313" key="7">
    <source>
        <dbReference type="Proteomes" id="UP000010366"/>
    </source>
</evidence>
<feature type="domain" description="HTH lysR-type" evidence="5">
    <location>
        <begin position="1"/>
        <end position="61"/>
    </location>
</feature>
<dbReference type="Gene3D" id="3.40.190.290">
    <property type="match status" value="1"/>
</dbReference>
<name>K9UI44_CHAP6</name>
<dbReference type="PRINTS" id="PR00039">
    <property type="entry name" value="HTHLYSR"/>
</dbReference>
<dbReference type="EMBL" id="CP003600">
    <property type="protein sequence ID" value="AFY94303.1"/>
    <property type="molecule type" value="Genomic_DNA"/>
</dbReference>
<dbReference type="Proteomes" id="UP000010366">
    <property type="component" value="Chromosome"/>
</dbReference>
<proteinExistence type="inferred from homology"/>
<dbReference type="InterPro" id="IPR036390">
    <property type="entry name" value="WH_DNA-bd_sf"/>
</dbReference>
<comment type="similarity">
    <text evidence="1">Belongs to the LysR transcriptional regulatory family.</text>
</comment>
<keyword evidence="4" id="KW-0804">Transcription</keyword>
<dbReference type="KEGG" id="cmp:Cha6605_3299"/>
<dbReference type="AlphaFoldDB" id="K9UI44"/>
<dbReference type="GO" id="GO:0000976">
    <property type="term" value="F:transcription cis-regulatory region binding"/>
    <property type="evidence" value="ECO:0007669"/>
    <property type="project" value="TreeGrafter"/>
</dbReference>
<evidence type="ECO:0000256" key="4">
    <source>
        <dbReference type="ARBA" id="ARBA00023163"/>
    </source>
</evidence>
<accession>K9UI44</accession>
<evidence type="ECO:0000256" key="2">
    <source>
        <dbReference type="ARBA" id="ARBA00023015"/>
    </source>
</evidence>
<dbReference type="OrthoDB" id="9785745at2"/>
<dbReference type="FunFam" id="1.10.10.10:FF:000001">
    <property type="entry name" value="LysR family transcriptional regulator"/>
    <property type="match status" value="1"/>
</dbReference>
<keyword evidence="3" id="KW-0238">DNA-binding</keyword>
<dbReference type="GO" id="GO:0003700">
    <property type="term" value="F:DNA-binding transcription factor activity"/>
    <property type="evidence" value="ECO:0007669"/>
    <property type="project" value="InterPro"/>
</dbReference>
<dbReference type="PANTHER" id="PTHR30126">
    <property type="entry name" value="HTH-TYPE TRANSCRIPTIONAL REGULATOR"/>
    <property type="match status" value="1"/>
</dbReference>
<dbReference type="InterPro" id="IPR005119">
    <property type="entry name" value="LysR_subst-bd"/>
</dbReference>
<organism evidence="6 7">
    <name type="scientific">Chamaesiphon minutus (strain ATCC 27169 / PCC 6605)</name>
    <dbReference type="NCBI Taxonomy" id="1173020"/>
    <lineage>
        <taxon>Bacteria</taxon>
        <taxon>Bacillati</taxon>
        <taxon>Cyanobacteriota</taxon>
        <taxon>Cyanophyceae</taxon>
        <taxon>Gomontiellales</taxon>
        <taxon>Chamaesiphonaceae</taxon>
        <taxon>Chamaesiphon</taxon>
    </lineage>
</organism>
<dbReference type="SUPFAM" id="SSF46785">
    <property type="entry name" value="Winged helix' DNA-binding domain"/>
    <property type="match status" value="1"/>
</dbReference>
<evidence type="ECO:0000259" key="5">
    <source>
        <dbReference type="PROSITE" id="PS50931"/>
    </source>
</evidence>
<dbReference type="CDD" id="cd08419">
    <property type="entry name" value="PBP2_CbbR_RubisCO_like"/>
    <property type="match status" value="1"/>
</dbReference>
<dbReference type="PROSITE" id="PS50931">
    <property type="entry name" value="HTH_LYSR"/>
    <property type="match status" value="1"/>
</dbReference>
<dbReference type="RefSeq" id="WP_015160440.1">
    <property type="nucleotide sequence ID" value="NC_019697.1"/>
</dbReference>
<dbReference type="eggNOG" id="COG0583">
    <property type="taxonomic scope" value="Bacteria"/>
</dbReference>
<dbReference type="Gene3D" id="1.10.10.10">
    <property type="entry name" value="Winged helix-like DNA-binding domain superfamily/Winged helix DNA-binding domain"/>
    <property type="match status" value="1"/>
</dbReference>
<evidence type="ECO:0000313" key="6">
    <source>
        <dbReference type="EMBL" id="AFY94303.1"/>
    </source>
</evidence>
<dbReference type="Pfam" id="PF00126">
    <property type="entry name" value="HTH_1"/>
    <property type="match status" value="1"/>
</dbReference>
<dbReference type="SUPFAM" id="SSF53850">
    <property type="entry name" value="Periplasmic binding protein-like II"/>
    <property type="match status" value="1"/>
</dbReference>
<gene>
    <name evidence="6" type="ORF">Cha6605_3299</name>
</gene>
<evidence type="ECO:0000256" key="1">
    <source>
        <dbReference type="ARBA" id="ARBA00009437"/>
    </source>
</evidence>
<dbReference type="InterPro" id="IPR000847">
    <property type="entry name" value="LysR_HTH_N"/>
</dbReference>
<dbReference type="STRING" id="1173020.Cha6605_3299"/>
<protein>
    <submittedName>
        <fullName evidence="6">Transcriptional regulator</fullName>
    </submittedName>
</protein>
<sequence>MRQSTLHQLKVFETVARLTSITRAAEELSLTQPTVSMQIKQLTQNVGVPLFEQIGKKLYLTQAGQELLVTCREIFDRLSRFEMKITDLQGLKQGKLKLSTITTTKYFMPRAIAPFCQLYPGIDVSLEITNHERVLERLNENLDDLYIISKIPDRLDVALHPFLENPLVVIAPKTHPLAQEKNIPITKLQNEPFIMRERGSGTRAAVEQLLAKHGVSVKVRLELGGNEAIKQAIGVGLGISVLSQHTFTPEAAMSGLTILDIQHFPIERHWYVIYPADKQLSILANTFFDFLQQESQIIANKMRSQIGM</sequence>
<dbReference type="PANTHER" id="PTHR30126:SF5">
    <property type="entry name" value="HTH-TYPE TRANSCRIPTIONAL ACTIVATOR CMPR"/>
    <property type="match status" value="1"/>
</dbReference>